<feature type="transmembrane region" description="Helical" evidence="6">
    <location>
        <begin position="163"/>
        <end position="182"/>
    </location>
</feature>
<evidence type="ECO:0000313" key="8">
    <source>
        <dbReference type="EMBL" id="MBU2669173.1"/>
    </source>
</evidence>
<dbReference type="RefSeq" id="WP_215793417.1">
    <property type="nucleotide sequence ID" value="NZ_JAHKKG010000013.1"/>
</dbReference>
<dbReference type="InterPro" id="IPR037185">
    <property type="entry name" value="EmrE-like"/>
</dbReference>
<dbReference type="Proteomes" id="UP001519654">
    <property type="component" value="Unassembled WGS sequence"/>
</dbReference>
<dbReference type="PANTHER" id="PTHR32322">
    <property type="entry name" value="INNER MEMBRANE TRANSPORTER"/>
    <property type="match status" value="1"/>
</dbReference>
<protein>
    <submittedName>
        <fullName evidence="8">DMT family transporter</fullName>
    </submittedName>
</protein>
<evidence type="ECO:0000256" key="4">
    <source>
        <dbReference type="ARBA" id="ARBA00022989"/>
    </source>
</evidence>
<feature type="transmembrane region" description="Helical" evidence="6">
    <location>
        <begin position="253"/>
        <end position="272"/>
    </location>
</feature>
<dbReference type="SUPFAM" id="SSF103481">
    <property type="entry name" value="Multidrug resistance efflux transporter EmrE"/>
    <property type="match status" value="2"/>
</dbReference>
<feature type="transmembrane region" description="Helical" evidence="6">
    <location>
        <begin position="102"/>
        <end position="120"/>
    </location>
</feature>
<accession>A0ABS5Z0J7</accession>
<comment type="similarity">
    <text evidence="2">Belongs to the EamA transporter family.</text>
</comment>
<gene>
    <name evidence="8" type="ORF">KOI35_37240</name>
</gene>
<feature type="transmembrane region" description="Helical" evidence="6">
    <location>
        <begin position="222"/>
        <end position="241"/>
    </location>
</feature>
<sequence>MLVPDTSITRARTGLPLLVIAGVLWGTGGLIGTLLARESGLSALGVAAARLGLGGLLLVAFLLFTRQSWPRGRAAWTRIAVLGLLAAEFQACYFAAVAHTTVSLATLLTIGASPVLVLLFEAVTGRRRVGPRVAATAGLALLGLALLVGVPENGLDLDRVVPGGTFALLAAAGFATMTLVGARPVEGLDELASTGLGFTFGSLLLAPLALAGGLTFTATPAAFGLLLVLGAGPTAIAYAFYFRGLRTAAAGTAALMALLEPLVGTALAVVVLGERLGVVGWTGAGLLIVALVLASRPVSA</sequence>
<name>A0ABS5Z0J7_9ACTN</name>
<keyword evidence="4 6" id="KW-1133">Transmembrane helix</keyword>
<organism evidence="8 9">
    <name type="scientific">Paractinoplanes bogorensis</name>
    <dbReference type="NCBI Taxonomy" id="1610840"/>
    <lineage>
        <taxon>Bacteria</taxon>
        <taxon>Bacillati</taxon>
        <taxon>Actinomycetota</taxon>
        <taxon>Actinomycetes</taxon>
        <taxon>Micromonosporales</taxon>
        <taxon>Micromonosporaceae</taxon>
        <taxon>Paractinoplanes</taxon>
    </lineage>
</organism>
<dbReference type="Pfam" id="PF00892">
    <property type="entry name" value="EamA"/>
    <property type="match status" value="2"/>
</dbReference>
<feature type="domain" description="EamA" evidence="7">
    <location>
        <begin position="163"/>
        <end position="295"/>
    </location>
</feature>
<evidence type="ECO:0000256" key="2">
    <source>
        <dbReference type="ARBA" id="ARBA00007362"/>
    </source>
</evidence>
<dbReference type="InterPro" id="IPR000620">
    <property type="entry name" value="EamA_dom"/>
</dbReference>
<comment type="subcellular location">
    <subcellularLocation>
        <location evidence="1">Membrane</location>
        <topology evidence="1">Multi-pass membrane protein</topology>
    </subcellularLocation>
</comment>
<feature type="transmembrane region" description="Helical" evidence="6">
    <location>
        <begin position="194"/>
        <end position="216"/>
    </location>
</feature>
<evidence type="ECO:0000256" key="3">
    <source>
        <dbReference type="ARBA" id="ARBA00022692"/>
    </source>
</evidence>
<keyword evidence="3 6" id="KW-0812">Transmembrane</keyword>
<keyword evidence="5 6" id="KW-0472">Membrane</keyword>
<comment type="caution">
    <text evidence="8">The sequence shown here is derived from an EMBL/GenBank/DDBJ whole genome shotgun (WGS) entry which is preliminary data.</text>
</comment>
<proteinExistence type="inferred from homology"/>
<feature type="domain" description="EamA" evidence="7">
    <location>
        <begin position="13"/>
        <end position="148"/>
    </location>
</feature>
<feature type="transmembrane region" description="Helical" evidence="6">
    <location>
        <begin position="15"/>
        <end position="35"/>
    </location>
</feature>
<keyword evidence="9" id="KW-1185">Reference proteome</keyword>
<feature type="transmembrane region" description="Helical" evidence="6">
    <location>
        <begin position="41"/>
        <end position="64"/>
    </location>
</feature>
<feature type="transmembrane region" description="Helical" evidence="6">
    <location>
        <begin position="278"/>
        <end position="295"/>
    </location>
</feature>
<evidence type="ECO:0000259" key="7">
    <source>
        <dbReference type="Pfam" id="PF00892"/>
    </source>
</evidence>
<feature type="transmembrane region" description="Helical" evidence="6">
    <location>
        <begin position="132"/>
        <end position="151"/>
    </location>
</feature>
<dbReference type="InterPro" id="IPR050638">
    <property type="entry name" value="AA-Vitamin_Transporters"/>
</dbReference>
<dbReference type="EMBL" id="JAHKKG010000013">
    <property type="protein sequence ID" value="MBU2669173.1"/>
    <property type="molecule type" value="Genomic_DNA"/>
</dbReference>
<reference evidence="8 9" key="1">
    <citation type="submission" date="2021-06" db="EMBL/GenBank/DDBJ databases">
        <title>Actinoplanes lichenicola sp. nov., and Actinoplanes ovalisporus sp. nov., isolated from lichen in Thailand.</title>
        <authorList>
            <person name="Saeng-In P."/>
            <person name="Kanchanasin P."/>
            <person name="Yuki M."/>
            <person name="Kudo T."/>
            <person name="Ohkuma M."/>
            <person name="Phongsopitanun W."/>
            <person name="Tanasupawat S."/>
        </authorList>
    </citation>
    <scope>NUCLEOTIDE SEQUENCE [LARGE SCALE GENOMIC DNA]</scope>
    <source>
        <strain evidence="8 9">NBRC 110975</strain>
    </source>
</reference>
<feature type="transmembrane region" description="Helical" evidence="6">
    <location>
        <begin position="76"/>
        <end position="96"/>
    </location>
</feature>
<evidence type="ECO:0000256" key="5">
    <source>
        <dbReference type="ARBA" id="ARBA00023136"/>
    </source>
</evidence>
<evidence type="ECO:0000313" key="9">
    <source>
        <dbReference type="Proteomes" id="UP001519654"/>
    </source>
</evidence>
<dbReference type="PANTHER" id="PTHR32322:SF2">
    <property type="entry name" value="EAMA DOMAIN-CONTAINING PROTEIN"/>
    <property type="match status" value="1"/>
</dbReference>
<evidence type="ECO:0000256" key="6">
    <source>
        <dbReference type="SAM" id="Phobius"/>
    </source>
</evidence>
<evidence type="ECO:0000256" key="1">
    <source>
        <dbReference type="ARBA" id="ARBA00004141"/>
    </source>
</evidence>